<dbReference type="PANTHER" id="PTHR23127">
    <property type="entry name" value="CENTROMERE/MICROTUBULE BINDING PROTEIN CBF5"/>
    <property type="match status" value="1"/>
</dbReference>
<reference evidence="6" key="1">
    <citation type="submission" date="2021-01" db="EMBL/GenBank/DDBJ databases">
        <authorList>
            <consortium name="Genoscope - CEA"/>
            <person name="William W."/>
        </authorList>
    </citation>
    <scope>NUCLEOTIDE SEQUENCE</scope>
</reference>
<protein>
    <submittedName>
        <fullName evidence="6">Uncharacterized protein</fullName>
    </submittedName>
</protein>
<evidence type="ECO:0000259" key="5">
    <source>
        <dbReference type="SMART" id="SM01136"/>
    </source>
</evidence>
<evidence type="ECO:0000256" key="3">
    <source>
        <dbReference type="SAM" id="MobiDB-lite"/>
    </source>
</evidence>
<dbReference type="NCBIfam" id="TIGR00425">
    <property type="entry name" value="CBF5"/>
    <property type="match status" value="1"/>
</dbReference>
<dbReference type="GO" id="GO:0031118">
    <property type="term" value="P:rRNA pseudouridine synthesis"/>
    <property type="evidence" value="ECO:0007669"/>
    <property type="project" value="TreeGrafter"/>
</dbReference>
<dbReference type="AlphaFoldDB" id="A0A8S1P4Y4"/>
<keyword evidence="7" id="KW-1185">Reference proteome</keyword>
<feature type="domain" description="Dyskerin-like" evidence="5">
    <location>
        <begin position="34"/>
        <end position="92"/>
    </location>
</feature>
<dbReference type="CDD" id="cd21148">
    <property type="entry name" value="PUA_Cbf5"/>
    <property type="match status" value="1"/>
</dbReference>
<dbReference type="SMART" id="SM00359">
    <property type="entry name" value="PUA"/>
    <property type="match status" value="1"/>
</dbReference>
<dbReference type="Proteomes" id="UP000688137">
    <property type="component" value="Unassembled WGS sequence"/>
</dbReference>
<comment type="similarity">
    <text evidence="1">Belongs to the pseudouridine synthase TruB family.</text>
</comment>
<sequence length="446" mass="50428">MATTKVKKSKKVEEVEQVQDEGVIKSTHQGPKIDSSNWPLLLKNYEKMNILTSHYTPIPSGSTPLKRPLIEHLKYGVINLDKPSNPSSHEVVSWIKRILKVDKTGHSGTLDPKVTGALIVCLNRATRLVKAQQSAGKEYVGIIRLHDAISSAAKLEKAIQDLTGAVFQKPPAISAVKRELRVRTIYESKLFEYDPEKRLGIFWMSCEAGTYVRTLCVHLGLLLGVGGHMEELRRVRSGILDENKYMVTMHDVLDAQYRYEKFKDESYLRHVIIPLEVLLTNYKRVVVKDSTVNAICYGAKLMVPGVLRFDDKIDIGDEIVLITTKGEAIAVAIAQMTTGEMASCDHGVVCKSKRVIMDRETYPRKWGTGPRALRKKALIKEGLLDPHGKPNVNTPQDWQQFYVSEENNNILKEQQQPEVQQEEVEVPEVVEKPKKKKKQVVQEEEE</sequence>
<feature type="region of interest" description="Disordered" evidence="3">
    <location>
        <begin position="407"/>
        <end position="446"/>
    </location>
</feature>
<dbReference type="InterPro" id="IPR004802">
    <property type="entry name" value="tRNA_PsdUridine_synth_B_fam"/>
</dbReference>
<dbReference type="Pfam" id="PF01509">
    <property type="entry name" value="TruB_N"/>
    <property type="match status" value="1"/>
</dbReference>
<dbReference type="GO" id="GO:0000495">
    <property type="term" value="P:box H/ACA sno(s)RNA 3'-end processing"/>
    <property type="evidence" value="ECO:0007669"/>
    <property type="project" value="TreeGrafter"/>
</dbReference>
<dbReference type="GO" id="GO:1990481">
    <property type="term" value="P:mRNA pseudouridine synthesis"/>
    <property type="evidence" value="ECO:0007669"/>
    <property type="project" value="TreeGrafter"/>
</dbReference>
<dbReference type="Pfam" id="PF01472">
    <property type="entry name" value="PUA"/>
    <property type="match status" value="1"/>
</dbReference>
<dbReference type="GO" id="GO:0009982">
    <property type="term" value="F:pseudouridine synthase activity"/>
    <property type="evidence" value="ECO:0007669"/>
    <property type="project" value="TreeGrafter"/>
</dbReference>
<dbReference type="PANTHER" id="PTHR23127:SF0">
    <property type="entry name" value="H_ACA RIBONUCLEOPROTEIN COMPLEX SUBUNIT DKC1"/>
    <property type="match status" value="1"/>
</dbReference>
<dbReference type="PROSITE" id="PS50890">
    <property type="entry name" value="PUA"/>
    <property type="match status" value="1"/>
</dbReference>
<dbReference type="SMART" id="SM01136">
    <property type="entry name" value="DKCLD"/>
    <property type="match status" value="1"/>
</dbReference>
<dbReference type="EMBL" id="CAJJDM010000109">
    <property type="protein sequence ID" value="CAD8098093.1"/>
    <property type="molecule type" value="Genomic_DNA"/>
</dbReference>
<accession>A0A8S1P4Y4</accession>
<dbReference type="FunFam" id="3.30.2350.10:FF:000001">
    <property type="entry name" value="H/ACA ribonucleoprotein complex subunit CBF5"/>
    <property type="match status" value="1"/>
</dbReference>
<dbReference type="GO" id="GO:0003723">
    <property type="term" value="F:RNA binding"/>
    <property type="evidence" value="ECO:0007669"/>
    <property type="project" value="InterPro"/>
</dbReference>
<dbReference type="OMA" id="GPFKEDE"/>
<dbReference type="Pfam" id="PF08068">
    <property type="entry name" value="DKCLD"/>
    <property type="match status" value="1"/>
</dbReference>
<dbReference type="Pfam" id="PF16198">
    <property type="entry name" value="TruB_C_2"/>
    <property type="match status" value="1"/>
</dbReference>
<keyword evidence="2" id="KW-0413">Isomerase</keyword>
<dbReference type="GO" id="GO:0031120">
    <property type="term" value="P:snRNA pseudouridine synthesis"/>
    <property type="evidence" value="ECO:0007669"/>
    <property type="project" value="TreeGrafter"/>
</dbReference>
<evidence type="ECO:0000259" key="4">
    <source>
        <dbReference type="SMART" id="SM00359"/>
    </source>
</evidence>
<dbReference type="InterPro" id="IPR012960">
    <property type="entry name" value="Dyskerin-like"/>
</dbReference>
<feature type="domain" description="PUA" evidence="4">
    <location>
        <begin position="283"/>
        <end position="357"/>
    </location>
</feature>
<evidence type="ECO:0000256" key="2">
    <source>
        <dbReference type="ARBA" id="ARBA00023235"/>
    </source>
</evidence>
<dbReference type="NCBIfam" id="TIGR00451">
    <property type="entry name" value="unchar_dom_2"/>
    <property type="match status" value="1"/>
</dbReference>
<dbReference type="GO" id="GO:0031429">
    <property type="term" value="C:box H/ACA snoRNP complex"/>
    <property type="evidence" value="ECO:0007669"/>
    <property type="project" value="TreeGrafter"/>
</dbReference>
<gene>
    <name evidence="6" type="ORF">PPRIM_AZ9-3.1.T1060046</name>
</gene>
<evidence type="ECO:0000313" key="6">
    <source>
        <dbReference type="EMBL" id="CAD8098093.1"/>
    </source>
</evidence>
<comment type="caution">
    <text evidence="6">The sequence shown here is derived from an EMBL/GenBank/DDBJ whole genome shotgun (WGS) entry which is preliminary data.</text>
</comment>
<evidence type="ECO:0000256" key="1">
    <source>
        <dbReference type="ARBA" id="ARBA00008999"/>
    </source>
</evidence>
<dbReference type="InterPro" id="IPR002501">
    <property type="entry name" value="PsdUridine_synth_N"/>
</dbReference>
<organism evidence="6 7">
    <name type="scientific">Paramecium primaurelia</name>
    <dbReference type="NCBI Taxonomy" id="5886"/>
    <lineage>
        <taxon>Eukaryota</taxon>
        <taxon>Sar</taxon>
        <taxon>Alveolata</taxon>
        <taxon>Ciliophora</taxon>
        <taxon>Intramacronucleata</taxon>
        <taxon>Oligohymenophorea</taxon>
        <taxon>Peniculida</taxon>
        <taxon>Parameciidae</taxon>
        <taxon>Paramecium</taxon>
    </lineage>
</organism>
<name>A0A8S1P4Y4_PARPR</name>
<dbReference type="CDD" id="cd02572">
    <property type="entry name" value="PseudoU_synth_hDyskerin"/>
    <property type="match status" value="1"/>
</dbReference>
<proteinExistence type="inferred from homology"/>
<dbReference type="InterPro" id="IPR032819">
    <property type="entry name" value="TruB_C"/>
</dbReference>
<dbReference type="InterPro" id="IPR004521">
    <property type="entry name" value="Uncharacterised_CHP00451"/>
</dbReference>
<evidence type="ECO:0000313" key="7">
    <source>
        <dbReference type="Proteomes" id="UP000688137"/>
    </source>
</evidence>
<dbReference type="NCBIfam" id="NF003280">
    <property type="entry name" value="PRK04270.1"/>
    <property type="match status" value="1"/>
</dbReference>
<dbReference type="InterPro" id="IPR002478">
    <property type="entry name" value="PUA"/>
</dbReference>